<evidence type="ECO:0000256" key="2">
    <source>
        <dbReference type="ARBA" id="ARBA00009347"/>
    </source>
</evidence>
<evidence type="ECO:0000256" key="1">
    <source>
        <dbReference type="ARBA" id="ARBA00001974"/>
    </source>
</evidence>
<dbReference type="EC" id="1.-.-.-" evidence="7"/>
<dbReference type="PANTHER" id="PTHR43884:SF20">
    <property type="entry name" value="ACYL-COA DEHYDROGENASE FADE28"/>
    <property type="match status" value="1"/>
</dbReference>
<evidence type="ECO:0000256" key="4">
    <source>
        <dbReference type="ARBA" id="ARBA00022827"/>
    </source>
</evidence>
<dbReference type="SUPFAM" id="SSF56645">
    <property type="entry name" value="Acyl-CoA dehydrogenase NM domain-like"/>
    <property type="match status" value="1"/>
</dbReference>
<dbReference type="InterPro" id="IPR009075">
    <property type="entry name" value="AcylCo_DH/oxidase_C"/>
</dbReference>
<comment type="similarity">
    <text evidence="2">Belongs to the acyl-CoA dehydrogenase family.</text>
</comment>
<accession>A0ABU7Q444</accession>
<proteinExistence type="inferred from homology"/>
<dbReference type="SUPFAM" id="SSF47203">
    <property type="entry name" value="Acyl-CoA dehydrogenase C-terminal domain-like"/>
    <property type="match status" value="1"/>
</dbReference>
<dbReference type="Gene3D" id="1.10.540.10">
    <property type="entry name" value="Acyl-CoA dehydrogenase/oxidase, N-terminal domain"/>
    <property type="match status" value="1"/>
</dbReference>
<comment type="cofactor">
    <cofactor evidence="1">
        <name>FAD</name>
        <dbReference type="ChEBI" id="CHEBI:57692"/>
    </cofactor>
</comment>
<sequence>MTGDGELRSLLDQVARDRWHAVDPPADSDGRDRSAVRLWNELESLGLTLVGVSEAVGGSGGTVSHAAEVAKAVGAHALPLPIAETVLVASWLLEAGELHIPTGPLTVAGAGPRDALHARVDGSSLVLSGTAEWVPWAAESVRIVTVVQVGGRLLVALVDPAHVKVVDGFNIAGEARQRVHYDTVIDATQYRTLPEALTLEVVQRRAALSRSAQLIGALERTRDLTLDFVQRREQFGRPIIRFPTVAQAVAAMAADVALARVAVGAAVDATERASASGEIECAAAKVMTSRAARLVSAAAHQLHGAIGITAEYPLHKLTRRLWAWQDEDGTEDEWSERLGTAIGHQDAWAVLSTVGPR</sequence>
<feature type="domain" description="Acyl-CoA dehydrogenase/oxidase C-terminal" evidence="6">
    <location>
        <begin position="208"/>
        <end position="330"/>
    </location>
</feature>
<dbReference type="EMBL" id="JAZBJO010000022">
    <property type="protein sequence ID" value="MEE4596035.1"/>
    <property type="molecule type" value="Genomic_DNA"/>
</dbReference>
<dbReference type="InterPro" id="IPR036250">
    <property type="entry name" value="AcylCo_DH-like_C"/>
</dbReference>
<reference evidence="7 8" key="1">
    <citation type="submission" date="2023-11" db="EMBL/GenBank/DDBJ databases">
        <title>30 novel species of actinomycetes from the DSMZ collection.</title>
        <authorList>
            <person name="Nouioui I."/>
        </authorList>
    </citation>
    <scope>NUCLEOTIDE SEQUENCE [LARGE SCALE GENOMIC DNA]</scope>
    <source>
        <strain evidence="7 8">DSM 41524</strain>
    </source>
</reference>
<keyword evidence="3" id="KW-0285">Flavoprotein</keyword>
<evidence type="ECO:0000259" key="6">
    <source>
        <dbReference type="Pfam" id="PF00441"/>
    </source>
</evidence>
<gene>
    <name evidence="7" type="ORF">V2J94_29775</name>
</gene>
<dbReference type="RefSeq" id="WP_330812471.1">
    <property type="nucleotide sequence ID" value="NZ_JAZBJO010000022.1"/>
</dbReference>
<keyword evidence="4" id="KW-0274">FAD</keyword>
<protein>
    <submittedName>
        <fullName evidence="7">Acyl-CoA dehydrogenase family protein</fullName>
        <ecNumber evidence="7">1.-.-.-</ecNumber>
    </submittedName>
</protein>
<dbReference type="PANTHER" id="PTHR43884">
    <property type="entry name" value="ACYL-COA DEHYDROGENASE"/>
    <property type="match status" value="1"/>
</dbReference>
<dbReference type="Pfam" id="PF00441">
    <property type="entry name" value="Acyl-CoA_dh_1"/>
    <property type="match status" value="1"/>
</dbReference>
<comment type="caution">
    <text evidence="7">The sequence shown here is derived from an EMBL/GenBank/DDBJ whole genome shotgun (WGS) entry which is preliminary data.</text>
</comment>
<dbReference type="Gene3D" id="1.20.140.10">
    <property type="entry name" value="Butyryl-CoA Dehydrogenase, subunit A, domain 3"/>
    <property type="match status" value="1"/>
</dbReference>
<keyword evidence="5 7" id="KW-0560">Oxidoreductase</keyword>
<evidence type="ECO:0000256" key="3">
    <source>
        <dbReference type="ARBA" id="ARBA00022630"/>
    </source>
</evidence>
<dbReference type="Proteomes" id="UP001354709">
    <property type="component" value="Unassembled WGS sequence"/>
</dbReference>
<evidence type="ECO:0000256" key="5">
    <source>
        <dbReference type="ARBA" id="ARBA00023002"/>
    </source>
</evidence>
<dbReference type="GO" id="GO:0016491">
    <property type="term" value="F:oxidoreductase activity"/>
    <property type="evidence" value="ECO:0007669"/>
    <property type="project" value="UniProtKB-KW"/>
</dbReference>
<evidence type="ECO:0000313" key="7">
    <source>
        <dbReference type="EMBL" id="MEE4596035.1"/>
    </source>
</evidence>
<organism evidence="7 8">
    <name type="scientific">Streptomyces asiaticus subsp. ignotus</name>
    <dbReference type="NCBI Taxonomy" id="3098222"/>
    <lineage>
        <taxon>Bacteria</taxon>
        <taxon>Bacillati</taxon>
        <taxon>Actinomycetota</taxon>
        <taxon>Actinomycetes</taxon>
        <taxon>Kitasatosporales</taxon>
        <taxon>Streptomycetaceae</taxon>
        <taxon>Streptomyces</taxon>
        <taxon>Streptomyces violaceusniger group</taxon>
    </lineage>
</organism>
<evidence type="ECO:0000313" key="8">
    <source>
        <dbReference type="Proteomes" id="UP001354709"/>
    </source>
</evidence>
<keyword evidence="8" id="KW-1185">Reference proteome</keyword>
<dbReference type="InterPro" id="IPR009100">
    <property type="entry name" value="AcylCoA_DH/oxidase_NM_dom_sf"/>
</dbReference>
<dbReference type="InterPro" id="IPR037069">
    <property type="entry name" value="AcylCoA_DH/ox_N_sf"/>
</dbReference>
<name>A0ABU7Q444_9ACTN</name>